<keyword evidence="6" id="KW-0813">Transport</keyword>
<dbReference type="CDD" id="cd09232">
    <property type="entry name" value="Snurportin-1_C"/>
    <property type="match status" value="1"/>
</dbReference>
<dbReference type="InterPro" id="IPR047857">
    <property type="entry name" value="Snurportin1_C"/>
</dbReference>
<reference evidence="13 14" key="1">
    <citation type="journal article" date="2011" name="Cell">
        <title>The monarch butterfly genome yields insights into long-distance migration.</title>
        <authorList>
            <person name="Zhan S."/>
            <person name="Merlin C."/>
            <person name="Boore J.L."/>
            <person name="Reppert S.M."/>
        </authorList>
    </citation>
    <scope>NUCLEOTIDE SEQUENCE [LARGE SCALE GENOMIC DNA]</scope>
    <source>
        <strain evidence="13">F-2</strain>
    </source>
</reference>
<dbReference type="GO" id="GO:0003723">
    <property type="term" value="F:RNA binding"/>
    <property type="evidence" value="ECO:0007669"/>
    <property type="project" value="UniProtKB-KW"/>
</dbReference>
<keyword evidence="14" id="KW-1185">Reference proteome</keyword>
<evidence type="ECO:0000256" key="4">
    <source>
        <dbReference type="ARBA" id="ARBA00007540"/>
    </source>
</evidence>
<evidence type="ECO:0000256" key="8">
    <source>
        <dbReference type="ARBA" id="ARBA00022884"/>
    </source>
</evidence>
<evidence type="ECO:0000256" key="10">
    <source>
        <dbReference type="SAM" id="MobiDB-lite"/>
    </source>
</evidence>
<dbReference type="Proteomes" id="UP000007151">
    <property type="component" value="Unassembled WGS sequence"/>
</dbReference>
<dbReference type="GO" id="GO:0005737">
    <property type="term" value="C:cytoplasm"/>
    <property type="evidence" value="ECO:0007669"/>
    <property type="project" value="UniProtKB-SubCell"/>
</dbReference>
<feature type="region of interest" description="Disordered" evidence="10">
    <location>
        <begin position="337"/>
        <end position="383"/>
    </location>
</feature>
<evidence type="ECO:0000313" key="13">
    <source>
        <dbReference type="EMBL" id="OWR48356.1"/>
    </source>
</evidence>
<name>A0A212F3P0_DANPL</name>
<dbReference type="AlphaFoldDB" id="A0A212F3P0"/>
<dbReference type="eggNOG" id="KOG3132">
    <property type="taxonomic scope" value="Eukaryota"/>
</dbReference>
<evidence type="ECO:0000256" key="2">
    <source>
        <dbReference type="ARBA" id="ARBA00004123"/>
    </source>
</evidence>
<feature type="domain" description="Snurportin-1 m3G cap-binding" evidence="12">
    <location>
        <begin position="106"/>
        <end position="288"/>
    </location>
</feature>
<comment type="caution">
    <text evidence="13">The sequence shown here is derived from an EMBL/GenBank/DDBJ whole genome shotgun (WGS) entry which is preliminary data.</text>
</comment>
<feature type="compositionally biased region" description="Acidic residues" evidence="10">
    <location>
        <begin position="368"/>
        <end position="383"/>
    </location>
</feature>
<evidence type="ECO:0000256" key="3">
    <source>
        <dbReference type="ARBA" id="ARBA00004496"/>
    </source>
</evidence>
<dbReference type="Gene3D" id="3.30.470.30">
    <property type="entry name" value="DNA ligase/mRNA capping enzyme"/>
    <property type="match status" value="1"/>
</dbReference>
<organism evidence="13 14">
    <name type="scientific">Danaus plexippus plexippus</name>
    <dbReference type="NCBI Taxonomy" id="278856"/>
    <lineage>
        <taxon>Eukaryota</taxon>
        <taxon>Metazoa</taxon>
        <taxon>Ecdysozoa</taxon>
        <taxon>Arthropoda</taxon>
        <taxon>Hexapoda</taxon>
        <taxon>Insecta</taxon>
        <taxon>Pterygota</taxon>
        <taxon>Neoptera</taxon>
        <taxon>Endopterygota</taxon>
        <taxon>Lepidoptera</taxon>
        <taxon>Glossata</taxon>
        <taxon>Ditrysia</taxon>
        <taxon>Papilionoidea</taxon>
        <taxon>Nymphalidae</taxon>
        <taxon>Danainae</taxon>
        <taxon>Danaini</taxon>
        <taxon>Danaina</taxon>
        <taxon>Danaus</taxon>
        <taxon>Danaus</taxon>
    </lineage>
</organism>
<dbReference type="PANTHER" id="PTHR13403">
    <property type="entry name" value="SNURPORTIN1 RNUT1 PROTEIN RNA, U TRANSPORTER 1"/>
    <property type="match status" value="1"/>
</dbReference>
<gene>
    <name evidence="13" type="ORF">KGM_203850</name>
</gene>
<evidence type="ECO:0000259" key="11">
    <source>
        <dbReference type="Pfam" id="PF11538"/>
    </source>
</evidence>
<dbReference type="KEGG" id="dpl:KGM_203850"/>
<keyword evidence="7" id="KW-0963">Cytoplasm</keyword>
<evidence type="ECO:0000256" key="1">
    <source>
        <dbReference type="ARBA" id="ARBA00003975"/>
    </source>
</evidence>
<dbReference type="InterPro" id="IPR017336">
    <property type="entry name" value="Snurportin-1"/>
</dbReference>
<evidence type="ECO:0000256" key="9">
    <source>
        <dbReference type="ARBA" id="ARBA00023242"/>
    </source>
</evidence>
<keyword evidence="9" id="KW-0539">Nucleus</keyword>
<evidence type="ECO:0000256" key="6">
    <source>
        <dbReference type="ARBA" id="ARBA00022448"/>
    </source>
</evidence>
<dbReference type="PANTHER" id="PTHR13403:SF6">
    <property type="entry name" value="SNURPORTIN-1"/>
    <property type="match status" value="1"/>
</dbReference>
<feature type="compositionally biased region" description="Polar residues" evidence="10">
    <location>
        <begin position="337"/>
        <end position="356"/>
    </location>
</feature>
<dbReference type="OrthoDB" id="10003593at2759"/>
<feature type="domain" description="Snurportin-1 N-terminal" evidence="11">
    <location>
        <begin position="29"/>
        <end position="60"/>
    </location>
</feature>
<keyword evidence="8" id="KW-0694">RNA-binding</keyword>
<evidence type="ECO:0000256" key="5">
    <source>
        <dbReference type="ARBA" id="ARBA00016034"/>
    </source>
</evidence>
<dbReference type="Pfam" id="PF21974">
    <property type="entry name" value="SPN1_m3Gcap_bd"/>
    <property type="match status" value="1"/>
</dbReference>
<dbReference type="SUPFAM" id="SSF56091">
    <property type="entry name" value="DNA ligase/mRNA capping enzyme, catalytic domain"/>
    <property type="match status" value="1"/>
</dbReference>
<dbReference type="Pfam" id="PF11538">
    <property type="entry name" value="Snurportin1"/>
    <property type="match status" value="1"/>
</dbReference>
<proteinExistence type="inferred from homology"/>
<dbReference type="GO" id="GO:0061015">
    <property type="term" value="P:snRNA import into nucleus"/>
    <property type="evidence" value="ECO:0007669"/>
    <property type="project" value="InterPro"/>
</dbReference>
<dbReference type="InterPro" id="IPR024721">
    <property type="entry name" value="Snurportin-1_N"/>
</dbReference>
<accession>A0A212F3P0</accession>
<comment type="function">
    <text evidence="1">Functions as an U snRNP-specific nuclear import adapter. Involved in the trimethylguanosine (m3G)-cap-dependent nuclear import of U snRNPs. Binds specifically to the terminal m3G-cap U snRNAs.</text>
</comment>
<sequence>MEDLDILEKALKNLEATEASEEKASNFESLYKNWGKSGSQEERRKQLLENQKGQRKNKIDNFRGILDLVNAVEESKLFKPYKKVPYRPNIYVSGFHKTCLTYSNVLMLSEWMIEKPNDFATNWYVLPCPKGIRLLVVANHGTTKFYTKRGQFKFECNTGLPGGNPYNCYRRNCCVLDCFYNEKNNTVYLIDMLAWNNQPMTDGETEFRQYWMKTQLEDFPDTKTINKKNKVIIKLLPMMPCTSQFLSFLLSTYPQFEDNNPPLDGLLFYHKRAHYVAGETPLVGWLYPYMIPEVLGEDITMHPGYMSEKPDDYVNQAEFIKQFEEKLSKRYRRFTQNTEMETESNNEIVTSGSQLEGTKEIKNQESIETQDIELDIEEKSDDK</sequence>
<evidence type="ECO:0000259" key="12">
    <source>
        <dbReference type="Pfam" id="PF21974"/>
    </source>
</evidence>
<comment type="subcellular location">
    <subcellularLocation>
        <location evidence="3">Cytoplasm</location>
    </subcellularLocation>
    <subcellularLocation>
        <location evidence="2">Nucleus</location>
    </subcellularLocation>
</comment>
<evidence type="ECO:0000256" key="7">
    <source>
        <dbReference type="ARBA" id="ARBA00022490"/>
    </source>
</evidence>
<dbReference type="STRING" id="278856.A0A212F3P0"/>
<comment type="similarity">
    <text evidence="4">Belongs to the snurportin family.</text>
</comment>
<dbReference type="FunCoup" id="A0A212F3P0">
    <property type="interactions" value="791"/>
</dbReference>
<dbReference type="EMBL" id="AGBW02010519">
    <property type="protein sequence ID" value="OWR48356.1"/>
    <property type="molecule type" value="Genomic_DNA"/>
</dbReference>
<dbReference type="GO" id="GO:0005634">
    <property type="term" value="C:nucleus"/>
    <property type="evidence" value="ECO:0007669"/>
    <property type="project" value="UniProtKB-SubCell"/>
</dbReference>
<evidence type="ECO:0000313" key="14">
    <source>
        <dbReference type="Proteomes" id="UP000007151"/>
    </source>
</evidence>
<protein>
    <recommendedName>
        <fullName evidence="5">Snurportin-1</fullName>
    </recommendedName>
</protein>